<evidence type="ECO:0000313" key="7">
    <source>
        <dbReference type="Proteomes" id="UP000051681"/>
    </source>
</evidence>
<dbReference type="Gene3D" id="1.10.760.10">
    <property type="entry name" value="Cytochrome c-like domain"/>
    <property type="match status" value="1"/>
</dbReference>
<feature type="domain" description="Cytochrome c" evidence="5">
    <location>
        <begin position="44"/>
        <end position="142"/>
    </location>
</feature>
<reference evidence="6 7" key="1">
    <citation type="submission" date="2015-09" db="EMBL/GenBank/DDBJ databases">
        <authorList>
            <consortium name="Swine Surveillance"/>
        </authorList>
    </citation>
    <scope>NUCLEOTIDE SEQUENCE [LARGE SCALE GENOMIC DNA]</scope>
    <source>
        <strain evidence="6 7">CECT 8383</strain>
    </source>
</reference>
<keyword evidence="1 4" id="KW-0349">Heme</keyword>
<dbReference type="AlphaFoldDB" id="A0A0P1GLA4"/>
<evidence type="ECO:0000259" key="5">
    <source>
        <dbReference type="PROSITE" id="PS51007"/>
    </source>
</evidence>
<accession>A0A0P1GLA4</accession>
<evidence type="ECO:0000313" key="6">
    <source>
        <dbReference type="EMBL" id="CUH82878.1"/>
    </source>
</evidence>
<dbReference type="PROSITE" id="PS51007">
    <property type="entry name" value="CYTC"/>
    <property type="match status" value="1"/>
</dbReference>
<evidence type="ECO:0000256" key="4">
    <source>
        <dbReference type="PROSITE-ProRule" id="PRU00433"/>
    </source>
</evidence>
<evidence type="ECO:0000256" key="1">
    <source>
        <dbReference type="ARBA" id="ARBA00022617"/>
    </source>
</evidence>
<keyword evidence="3 4" id="KW-0408">Iron</keyword>
<proteinExistence type="predicted"/>
<dbReference type="STRING" id="340021.TM5383_00060"/>
<dbReference type="InterPro" id="IPR051459">
    <property type="entry name" value="Cytochrome_c-type_DH"/>
</dbReference>
<dbReference type="PANTHER" id="PTHR35008:SF4">
    <property type="entry name" value="BLL4482 PROTEIN"/>
    <property type="match status" value="1"/>
</dbReference>
<dbReference type="InterPro" id="IPR036909">
    <property type="entry name" value="Cyt_c-like_dom_sf"/>
</dbReference>
<dbReference type="SUPFAM" id="SSF46626">
    <property type="entry name" value="Cytochrome c"/>
    <property type="match status" value="1"/>
</dbReference>
<dbReference type="Pfam" id="PF00034">
    <property type="entry name" value="Cytochrom_C"/>
    <property type="match status" value="1"/>
</dbReference>
<protein>
    <submittedName>
        <fullName evidence="6">Putative bifunctional cbb3-type cytochrome c oxidase subunit II/cytochrome c</fullName>
    </submittedName>
</protein>
<dbReference type="GO" id="GO:0020037">
    <property type="term" value="F:heme binding"/>
    <property type="evidence" value="ECO:0007669"/>
    <property type="project" value="InterPro"/>
</dbReference>
<dbReference type="GO" id="GO:0046872">
    <property type="term" value="F:metal ion binding"/>
    <property type="evidence" value="ECO:0007669"/>
    <property type="project" value="UniProtKB-KW"/>
</dbReference>
<dbReference type="PANTHER" id="PTHR35008">
    <property type="entry name" value="BLL4482 PROTEIN-RELATED"/>
    <property type="match status" value="1"/>
</dbReference>
<evidence type="ECO:0000256" key="3">
    <source>
        <dbReference type="ARBA" id="ARBA00023004"/>
    </source>
</evidence>
<name>A0A0P1GLA4_9RHOB</name>
<gene>
    <name evidence="6" type="ORF">TM5383_00060</name>
</gene>
<keyword evidence="2 4" id="KW-0479">Metal-binding</keyword>
<sequence>MHRKTKRVILAAGALCGVAIVMALGYGQDVQNRVDGFLPYTDTAAVARGGQLYADYCASCHGANLEGQANWRDRDADGYLPAPPHDASGHTWHHPDAQLFMITKFGTEAIVGNGYRSRMAGYQDMLTDAQIAEVLAFIKSTWPKQIIEAHNKRNAVAALTN</sequence>
<dbReference type="Proteomes" id="UP000051681">
    <property type="component" value="Unassembled WGS sequence"/>
</dbReference>
<dbReference type="InterPro" id="IPR009056">
    <property type="entry name" value="Cyt_c-like_dom"/>
</dbReference>
<evidence type="ECO:0000256" key="2">
    <source>
        <dbReference type="ARBA" id="ARBA00022723"/>
    </source>
</evidence>
<dbReference type="EMBL" id="CYSF01000001">
    <property type="protein sequence ID" value="CUH82878.1"/>
    <property type="molecule type" value="Genomic_DNA"/>
</dbReference>
<keyword evidence="7" id="KW-1185">Reference proteome</keyword>
<organism evidence="6 7">
    <name type="scientific">Thalassovita mediterranea</name>
    <dbReference type="NCBI Taxonomy" id="340021"/>
    <lineage>
        <taxon>Bacteria</taxon>
        <taxon>Pseudomonadati</taxon>
        <taxon>Pseudomonadota</taxon>
        <taxon>Alphaproteobacteria</taxon>
        <taxon>Rhodobacterales</taxon>
        <taxon>Roseobacteraceae</taxon>
        <taxon>Thalassovita</taxon>
    </lineage>
</organism>
<dbReference type="GO" id="GO:0009055">
    <property type="term" value="F:electron transfer activity"/>
    <property type="evidence" value="ECO:0007669"/>
    <property type="project" value="InterPro"/>
</dbReference>